<sequence length="433" mass="49566">MAFMYSASVEALPTQRSLWLSNATQLEEDSCRCRWIVLSPLANFDSATTIELEAPSVGYAYLDPAGMLLYIKQNIVNAVGSDIKAADNSDATLVNCDLHAQFFQIDANINGTVISQSSVTYPWRTHIEAFLNYDKAAKDTHLQQRMWHEDTAGHHDSLDSNQNLGLAWRRSRTKLSRKFEMMGPLHLDICNTDRLLLNNCTLRIKLIRSHDAFALMSTKSTEKIKLLDVKLYVRRVNILPLFCLLVLKFWKNHLQNILVDIKTVTIAQGMLSETIDNLFINQLPQRVIIGFVDNRAYNGDYTRNLYNFQHFHLNYLLLHVDGQAVPSHPLTPDFSEDLYMECYNTLFSGTGIDEGNGMSWSDYPKENTLFVFDLSPDLSASEPHWNLQRQITIRLDLRFAEPLAQPINCVVYAEFQNLIEIDNDRNVMVDYSV</sequence>
<dbReference type="InterPro" id="IPR000358">
    <property type="entry name" value="RNR_small_fam"/>
</dbReference>
<organism evidence="1 2">
    <name type="scientific">Frankliniella fusca</name>
    <dbReference type="NCBI Taxonomy" id="407009"/>
    <lineage>
        <taxon>Eukaryota</taxon>
        <taxon>Metazoa</taxon>
        <taxon>Ecdysozoa</taxon>
        <taxon>Arthropoda</taxon>
        <taxon>Hexapoda</taxon>
        <taxon>Insecta</taxon>
        <taxon>Pterygota</taxon>
        <taxon>Neoptera</taxon>
        <taxon>Paraneoptera</taxon>
        <taxon>Thysanoptera</taxon>
        <taxon>Terebrantia</taxon>
        <taxon>Thripoidea</taxon>
        <taxon>Thripidae</taxon>
        <taxon>Frankliniella</taxon>
    </lineage>
</organism>
<dbReference type="EMBL" id="JAHWGI010000148">
    <property type="protein sequence ID" value="KAK3910211.1"/>
    <property type="molecule type" value="Genomic_DNA"/>
</dbReference>
<dbReference type="PANTHER" id="PTHR23409:SF21">
    <property type="entry name" value="CAPSID PROTEIN"/>
    <property type="match status" value="1"/>
</dbReference>
<name>A0AAE1GVQ0_9NEOP</name>
<dbReference type="Proteomes" id="UP001219518">
    <property type="component" value="Unassembled WGS sequence"/>
</dbReference>
<evidence type="ECO:0000313" key="1">
    <source>
        <dbReference type="EMBL" id="KAK3910211.1"/>
    </source>
</evidence>
<dbReference type="PANTHER" id="PTHR23409">
    <property type="entry name" value="RIBONUCLEOSIDE-DIPHOSPHATE REDUCTASE SMALL CHAIN"/>
    <property type="match status" value="1"/>
</dbReference>
<reference evidence="1" key="2">
    <citation type="journal article" date="2023" name="BMC Genomics">
        <title>Pest status, molecular evolution, and epigenetic factors derived from the genome assembly of Frankliniella fusca, a thysanopteran phytovirus vector.</title>
        <authorList>
            <person name="Catto M.A."/>
            <person name="Labadie P.E."/>
            <person name="Jacobson A.L."/>
            <person name="Kennedy G.G."/>
            <person name="Srinivasan R."/>
            <person name="Hunt B.G."/>
        </authorList>
    </citation>
    <scope>NUCLEOTIDE SEQUENCE</scope>
    <source>
        <strain evidence="1">PL_HMW_Pooled</strain>
    </source>
</reference>
<keyword evidence="2" id="KW-1185">Reference proteome</keyword>
<evidence type="ECO:0000313" key="2">
    <source>
        <dbReference type="Proteomes" id="UP001219518"/>
    </source>
</evidence>
<dbReference type="AlphaFoldDB" id="A0AAE1GVQ0"/>
<dbReference type="GO" id="GO:0009263">
    <property type="term" value="P:deoxyribonucleotide biosynthetic process"/>
    <property type="evidence" value="ECO:0007669"/>
    <property type="project" value="InterPro"/>
</dbReference>
<protein>
    <submittedName>
        <fullName evidence="1">Uncharacterized protein</fullName>
    </submittedName>
</protein>
<reference evidence="1" key="1">
    <citation type="submission" date="2021-07" db="EMBL/GenBank/DDBJ databases">
        <authorList>
            <person name="Catto M.A."/>
            <person name="Jacobson A."/>
            <person name="Kennedy G."/>
            <person name="Labadie P."/>
            <person name="Hunt B.G."/>
            <person name="Srinivasan R."/>
        </authorList>
    </citation>
    <scope>NUCLEOTIDE SEQUENCE</scope>
    <source>
        <strain evidence="1">PL_HMW_Pooled</strain>
        <tissue evidence="1">Head</tissue>
    </source>
</reference>
<gene>
    <name evidence="1" type="ORF">KUF71_004085</name>
</gene>
<comment type="caution">
    <text evidence="1">The sequence shown here is derived from an EMBL/GenBank/DDBJ whole genome shotgun (WGS) entry which is preliminary data.</text>
</comment>
<accession>A0AAE1GVQ0</accession>
<dbReference type="GO" id="GO:0004748">
    <property type="term" value="F:ribonucleoside-diphosphate reductase activity, thioredoxin disulfide as acceptor"/>
    <property type="evidence" value="ECO:0007669"/>
    <property type="project" value="TreeGrafter"/>
</dbReference>
<dbReference type="GO" id="GO:0005829">
    <property type="term" value="C:cytosol"/>
    <property type="evidence" value="ECO:0007669"/>
    <property type="project" value="TreeGrafter"/>
</dbReference>
<proteinExistence type="predicted"/>